<dbReference type="Proteomes" id="UP000002204">
    <property type="component" value="Chromosome"/>
</dbReference>
<protein>
    <recommendedName>
        <fullName evidence="2">DUF4352 domain-containing protein</fullName>
    </recommendedName>
</protein>
<organism evidence="3 4">
    <name type="scientific">Rhodococcus erythropolis (strain PR4 / NBRC 100887)</name>
    <dbReference type="NCBI Taxonomy" id="234621"/>
    <lineage>
        <taxon>Bacteria</taxon>
        <taxon>Bacillati</taxon>
        <taxon>Actinomycetota</taxon>
        <taxon>Actinomycetes</taxon>
        <taxon>Mycobacteriales</taxon>
        <taxon>Nocardiaceae</taxon>
        <taxon>Rhodococcus</taxon>
        <taxon>Rhodococcus erythropolis group</taxon>
    </lineage>
</organism>
<accession>C0ZPN4</accession>
<reference evidence="3 4" key="2">
    <citation type="journal article" date="2006" name="Environ. Microbiol.">
        <title>Sequence analysis of three plasmids harboured in Rhodococcus erythropolis strain PR4.</title>
        <authorList>
            <person name="Sekine M."/>
            <person name="Tanikawa S."/>
            <person name="Omata S."/>
            <person name="Saito M."/>
            <person name="Fujisawa T."/>
            <person name="Tsukatani N."/>
            <person name="Tajima T."/>
            <person name="Sekigawa T."/>
            <person name="Kosugi H."/>
            <person name="Matsuo Y."/>
            <person name="Nishiko R."/>
            <person name="Imamura K."/>
            <person name="Ito M."/>
            <person name="Narita H."/>
            <person name="Tago S."/>
            <person name="Fujita N."/>
            <person name="Harayama S."/>
        </authorList>
    </citation>
    <scope>NUCLEOTIDE SEQUENCE [LARGE SCALE GENOMIC DNA]</scope>
    <source>
        <strain evidence="4">PR4 / NBRC 100887</strain>
    </source>
</reference>
<gene>
    <name evidence="3" type="ordered locus">RER_06540</name>
</gene>
<sequence length="190" mass="20048">MSGPHIVDLCHTNSRKAHIMRSLRTPLALLAVGAALFATIASGETDEAKKVDDNGSSAAPAAAFGIGDVVELGDWRVQVHGVVDPYVSTNQFITADPGNRYVVVDTEVTNNSDKPSTVSSMMCFELQDSTNKSYNITFTDSSTSSVDGELAPGAAKRGELAYEVPEAATGLRLQFKCDLFSSGSATINLS</sequence>
<evidence type="ECO:0000259" key="2">
    <source>
        <dbReference type="Pfam" id="PF11611"/>
    </source>
</evidence>
<evidence type="ECO:0000313" key="3">
    <source>
        <dbReference type="EMBL" id="BAH31362.1"/>
    </source>
</evidence>
<dbReference type="AlphaFoldDB" id="C0ZPN4"/>
<feature type="domain" description="DUF4352" evidence="2">
    <location>
        <begin position="64"/>
        <end position="183"/>
    </location>
</feature>
<dbReference type="eggNOG" id="ENOG5033ATC">
    <property type="taxonomic scope" value="Bacteria"/>
</dbReference>
<dbReference type="Gene3D" id="2.60.40.1240">
    <property type="match status" value="1"/>
</dbReference>
<dbReference type="InterPro" id="IPR029051">
    <property type="entry name" value="DUF4352"/>
</dbReference>
<dbReference type="HOGENOM" id="CLU_1561681_0_0_11"/>
<evidence type="ECO:0000313" key="4">
    <source>
        <dbReference type="Proteomes" id="UP000002204"/>
    </source>
</evidence>
<proteinExistence type="predicted"/>
<dbReference type="EMBL" id="AP008957">
    <property type="protein sequence ID" value="BAH31362.1"/>
    <property type="molecule type" value="Genomic_DNA"/>
</dbReference>
<dbReference type="InterPro" id="IPR029050">
    <property type="entry name" value="Immunoprotect_excell_Ig-like"/>
</dbReference>
<dbReference type="Pfam" id="PF11611">
    <property type="entry name" value="DUF4352"/>
    <property type="match status" value="1"/>
</dbReference>
<name>C0ZPN4_RHOE4</name>
<evidence type="ECO:0000256" key="1">
    <source>
        <dbReference type="ARBA" id="ARBA00022729"/>
    </source>
</evidence>
<keyword evidence="1" id="KW-0732">Signal</keyword>
<reference evidence="4" key="1">
    <citation type="submission" date="2005-03" db="EMBL/GenBank/DDBJ databases">
        <title>Comparison of the complete genome sequences of Rhodococcus erythropolis PR4 and Rhodococcus opacus B4.</title>
        <authorList>
            <person name="Takarada H."/>
            <person name="Sekine M."/>
            <person name="Hosoyama A."/>
            <person name="Yamada R."/>
            <person name="Fujisawa T."/>
            <person name="Omata S."/>
            <person name="Shimizu A."/>
            <person name="Tsukatani N."/>
            <person name="Tanikawa S."/>
            <person name="Fujita N."/>
            <person name="Harayama S."/>
        </authorList>
    </citation>
    <scope>NUCLEOTIDE SEQUENCE [LARGE SCALE GENOMIC DNA]</scope>
    <source>
        <strain evidence="4">PR4 / NBRC 100887</strain>
    </source>
</reference>
<dbReference type="KEGG" id="rer:RER_06540"/>